<dbReference type="Gene3D" id="3.30.450.40">
    <property type="match status" value="1"/>
</dbReference>
<protein>
    <submittedName>
        <fullName evidence="2">Sensor domain-containing phosphodiesterase</fullName>
    </submittedName>
</protein>
<dbReference type="InterPro" id="IPR001633">
    <property type="entry name" value="EAL_dom"/>
</dbReference>
<evidence type="ECO:0000259" key="1">
    <source>
        <dbReference type="PROSITE" id="PS50883"/>
    </source>
</evidence>
<comment type="caution">
    <text evidence="2">The sequence shown here is derived from an EMBL/GenBank/DDBJ whole genome shotgun (WGS) entry which is preliminary data.</text>
</comment>
<dbReference type="InterPro" id="IPR050706">
    <property type="entry name" value="Cyclic-di-GMP_PDE-like"/>
</dbReference>
<dbReference type="InterPro" id="IPR000160">
    <property type="entry name" value="GGDEF_dom"/>
</dbReference>
<proteinExistence type="predicted"/>
<dbReference type="CDD" id="cd01948">
    <property type="entry name" value="EAL"/>
    <property type="match status" value="1"/>
</dbReference>
<keyword evidence="3" id="KW-1185">Reference proteome</keyword>
<dbReference type="PROSITE" id="PS50883">
    <property type="entry name" value="EAL"/>
    <property type="match status" value="1"/>
</dbReference>
<gene>
    <name evidence="2" type="ORF">VSX58_02740</name>
</gene>
<sequence>MFTGLNKNEEKKLATLEQLKLADKTKDQTLGEFARLAGKVMGISSGFATIFDGKYQHIKYVPNTPFPLENVPITEMMYRHALDADGPVICSDTRTDIRFKDHRLVKDGVILFYAAAPLKNRDGFVLGALCVIGNTPFTPSQDLIDNFLLIAGLAGAYLESRGSIGFIDALTELPNRRQLLDDIAKLAVKNIDEPYSLIIFDCIDMPQAYELSRYLGLVAVENMLRDFSSLLRLRLNLKKETVLYTFATGRYAVLVKLRNAKKLIRKALVMPPTQTKITNDIDITLNIHAGYVSFRPAGSSVAEIFRQGVSALHEAIKQGIPVQKFDSELDKRRNDEFKLLYDLSEAIKSEDQLYLAYQPKVSLSDGHIEGVEALLRWEHPLKGNISPTTIVALAEKTSLMFAITNWVISKALEQLKAWRKIGIGIPISVNVTVSDLSRHGFADRLEEQVLASALLTTDLRIECLETEKVLESEIALNELNILKLRGFKILLDDFGAGYSNINYLRRIPLDIVKLDRSLISLIATDTGSRIIVRNIIVMLKELDYTVLAEGVEDEETALMLKEFGCDEAQGYFFSKPVSPRQIQDMFFANE</sequence>
<dbReference type="SUPFAM" id="SSF141868">
    <property type="entry name" value="EAL domain-like"/>
    <property type="match status" value="1"/>
</dbReference>
<dbReference type="InterPro" id="IPR003018">
    <property type="entry name" value="GAF"/>
</dbReference>
<dbReference type="InterPro" id="IPR035919">
    <property type="entry name" value="EAL_sf"/>
</dbReference>
<dbReference type="SUPFAM" id="SSF55073">
    <property type="entry name" value="Nucleotide cyclase"/>
    <property type="match status" value="1"/>
</dbReference>
<dbReference type="SMART" id="SM00052">
    <property type="entry name" value="EAL"/>
    <property type="match status" value="1"/>
</dbReference>
<reference evidence="2 3" key="1">
    <citation type="journal article" date="2017" name="Int. J. Syst. Evol. Microbiol.">
        <title>Brenneria populi subsp. brevivirga subsp. nov. isolated from symptomatic bark of Populus x euramericana canker, and description of Brenneria populi subsp. populi subsp. nov.</title>
        <authorList>
            <person name="Zheng M.H."/>
            <person name="Piao C.G."/>
            <person name="Xue H."/>
            <person name="Guo M.W."/>
            <person name="Li Y."/>
        </authorList>
    </citation>
    <scope>NUCLEOTIDE SEQUENCE [LARGE SCALE GENOMIC DNA]</scope>
    <source>
        <strain evidence="2 3">D9-5</strain>
    </source>
</reference>
<dbReference type="SUPFAM" id="SSF55781">
    <property type="entry name" value="GAF domain-like"/>
    <property type="match status" value="1"/>
</dbReference>
<evidence type="ECO:0000313" key="3">
    <source>
        <dbReference type="Proteomes" id="UP001309705"/>
    </source>
</evidence>
<dbReference type="InterPro" id="IPR029016">
    <property type="entry name" value="GAF-like_dom_sf"/>
</dbReference>
<dbReference type="Proteomes" id="UP001309705">
    <property type="component" value="Unassembled WGS sequence"/>
</dbReference>
<accession>A0ABU6JLU8</accession>
<dbReference type="Gene3D" id="3.30.70.270">
    <property type="match status" value="1"/>
</dbReference>
<dbReference type="EMBL" id="JAYWTM010000001">
    <property type="protein sequence ID" value="MEC5341533.1"/>
    <property type="molecule type" value="Genomic_DNA"/>
</dbReference>
<dbReference type="PANTHER" id="PTHR33121:SF19">
    <property type="entry name" value="CYCLIC DI-GMP PHOSPHODIESTERASE PA2567"/>
    <property type="match status" value="1"/>
</dbReference>
<dbReference type="Pfam" id="PF01590">
    <property type="entry name" value="GAF"/>
    <property type="match status" value="1"/>
</dbReference>
<dbReference type="RefSeq" id="WP_327616705.1">
    <property type="nucleotide sequence ID" value="NZ_JAYWTM010000001.1"/>
</dbReference>
<dbReference type="PANTHER" id="PTHR33121">
    <property type="entry name" value="CYCLIC DI-GMP PHOSPHODIESTERASE PDEF"/>
    <property type="match status" value="1"/>
</dbReference>
<dbReference type="InterPro" id="IPR043128">
    <property type="entry name" value="Rev_trsase/Diguanyl_cyclase"/>
</dbReference>
<name>A0ABU6JLU8_9GAMM</name>
<organism evidence="2 3">
    <name type="scientific">Brenneria populi</name>
    <dbReference type="NCBI Taxonomy" id="1505588"/>
    <lineage>
        <taxon>Bacteria</taxon>
        <taxon>Pseudomonadati</taxon>
        <taxon>Pseudomonadota</taxon>
        <taxon>Gammaproteobacteria</taxon>
        <taxon>Enterobacterales</taxon>
        <taxon>Pectobacteriaceae</taxon>
        <taxon>Brenneria</taxon>
    </lineage>
</organism>
<feature type="domain" description="EAL" evidence="1">
    <location>
        <begin position="336"/>
        <end position="590"/>
    </location>
</feature>
<dbReference type="InterPro" id="IPR029787">
    <property type="entry name" value="Nucleotide_cyclase"/>
</dbReference>
<evidence type="ECO:0000313" key="2">
    <source>
        <dbReference type="EMBL" id="MEC5341533.1"/>
    </source>
</evidence>
<dbReference type="Pfam" id="PF00563">
    <property type="entry name" value="EAL"/>
    <property type="match status" value="1"/>
</dbReference>
<dbReference type="Pfam" id="PF00990">
    <property type="entry name" value="GGDEF"/>
    <property type="match status" value="1"/>
</dbReference>
<dbReference type="Gene3D" id="3.20.20.450">
    <property type="entry name" value="EAL domain"/>
    <property type="match status" value="1"/>
</dbReference>
<dbReference type="SMART" id="SM00267">
    <property type="entry name" value="GGDEF"/>
    <property type="match status" value="1"/>
</dbReference>